<evidence type="ECO:0000313" key="2">
    <source>
        <dbReference type="Proteomes" id="UP000095658"/>
    </source>
</evidence>
<comment type="caution">
    <text evidence="1">The sequence shown here is derived from an EMBL/GenBank/DDBJ whole genome shotgun (WGS) entry which is preliminary data.</text>
</comment>
<dbReference type="EMBL" id="MAMP01000026">
    <property type="protein sequence ID" value="OES43342.1"/>
    <property type="molecule type" value="Genomic_DNA"/>
</dbReference>
<evidence type="ECO:0000313" key="1">
    <source>
        <dbReference type="EMBL" id="OES43342.1"/>
    </source>
</evidence>
<protein>
    <submittedName>
        <fullName evidence="1">Uncharacterized protein</fullName>
    </submittedName>
</protein>
<dbReference type="Proteomes" id="UP000095658">
    <property type="component" value="Unassembled WGS sequence"/>
</dbReference>
<proteinExistence type="predicted"/>
<name>A0A1E7DJT0_9BACI</name>
<dbReference type="STRING" id="1714016.BA724_13915"/>
<dbReference type="AlphaFoldDB" id="A0A1E7DJT0"/>
<accession>A0A1E7DJT0</accession>
<organism evidence="1 2">
    <name type="scientific">Domibacillus iocasae</name>
    <dbReference type="NCBI Taxonomy" id="1714016"/>
    <lineage>
        <taxon>Bacteria</taxon>
        <taxon>Bacillati</taxon>
        <taxon>Bacillota</taxon>
        <taxon>Bacilli</taxon>
        <taxon>Bacillales</taxon>
        <taxon>Bacillaceae</taxon>
        <taxon>Domibacillus</taxon>
    </lineage>
</organism>
<keyword evidence="2" id="KW-1185">Reference proteome</keyword>
<gene>
    <name evidence="1" type="ORF">BA724_13915</name>
</gene>
<reference evidence="1 2" key="1">
    <citation type="submission" date="2016-06" db="EMBL/GenBank/DDBJ databases">
        <title>Domibacillus iocasae genome sequencing.</title>
        <authorList>
            <person name="Verma A."/>
            <person name="Pal Y."/>
            <person name="Ojha A.K."/>
            <person name="Krishnamurthi S."/>
        </authorList>
    </citation>
    <scope>NUCLEOTIDE SEQUENCE [LARGE SCALE GENOMIC DNA]</scope>
    <source>
        <strain evidence="1 2">DSM 29979</strain>
    </source>
</reference>
<sequence>MIQAYMLYFDTDTTKLKAEVIKMRNETSDELDRELKHHLVSDGYEFLDYSSEIAVIVDDRGFEKTLNPVFELTCEYGDTHRLAGRLIFVRNIENEDSVDVGSITYEDIFHFRTGMVIKLLGVTKEK</sequence>